<sequence>MRELLLFIIYLAIFMAGMAILRIGLFNISGDKLKRVLKRVTHTPVRGFFVGIFITGILQSSSAVMVMTIGLVSTGSLNFTQTIGIILGTNIGSTFTTEFMTIPLEKWTVHGALLGALLWLIPHILAKSFGTTLIGLSCVIAAINGFKTLAVPVSSFDSVQQLLLSMENNLFIALCTGMVVTAIIHSSSAMTGIAMGFLAAGEMSVPAGIAIMLGSNIGTCITAYMASLGAGKEARFTSYAHIWLNLIGVAIFFPFISPLERLAALFTEQKDIQLAHASVIFNILSSLLALPFTEKFTKFIMLVHNRESK</sequence>
<feature type="transmembrane region" description="Helical" evidence="6">
    <location>
        <begin position="48"/>
        <end position="72"/>
    </location>
</feature>
<name>A0A2N5M9D3_9BACI</name>
<dbReference type="GO" id="GO:0044341">
    <property type="term" value="P:sodium-dependent phosphate transport"/>
    <property type="evidence" value="ECO:0007669"/>
    <property type="project" value="InterPro"/>
</dbReference>
<dbReference type="InterPro" id="IPR003841">
    <property type="entry name" value="Na/Pi_transpt"/>
</dbReference>
<feature type="transmembrane region" description="Helical" evidence="6">
    <location>
        <begin position="6"/>
        <end position="28"/>
    </location>
</feature>
<evidence type="ECO:0000313" key="7">
    <source>
        <dbReference type="EMBL" id="PLT30958.1"/>
    </source>
</evidence>
<evidence type="ECO:0000313" key="8">
    <source>
        <dbReference type="Proteomes" id="UP000234748"/>
    </source>
</evidence>
<keyword evidence="3 6" id="KW-0812">Transmembrane</keyword>
<evidence type="ECO:0000256" key="2">
    <source>
        <dbReference type="ARBA" id="ARBA00022475"/>
    </source>
</evidence>
<feature type="transmembrane region" description="Helical" evidence="6">
    <location>
        <begin position="132"/>
        <end position="150"/>
    </location>
</feature>
<dbReference type="AlphaFoldDB" id="A0A2N5M9D3"/>
<evidence type="ECO:0000256" key="5">
    <source>
        <dbReference type="ARBA" id="ARBA00023136"/>
    </source>
</evidence>
<comment type="caution">
    <text evidence="7">The sequence shown here is derived from an EMBL/GenBank/DDBJ whole genome shotgun (WGS) entry which is preliminary data.</text>
</comment>
<protein>
    <submittedName>
        <fullName evidence="7">Na/Pi cotransporter</fullName>
    </submittedName>
</protein>
<dbReference type="EMBL" id="PGUY01000014">
    <property type="protein sequence ID" value="PLT30958.1"/>
    <property type="molecule type" value="Genomic_DNA"/>
</dbReference>
<evidence type="ECO:0000256" key="6">
    <source>
        <dbReference type="SAM" id="Phobius"/>
    </source>
</evidence>
<organism evidence="7 8">
    <name type="scientific">Peribacillus deserti</name>
    <dbReference type="NCBI Taxonomy" id="673318"/>
    <lineage>
        <taxon>Bacteria</taxon>
        <taxon>Bacillati</taxon>
        <taxon>Bacillota</taxon>
        <taxon>Bacilli</taxon>
        <taxon>Bacillales</taxon>
        <taxon>Bacillaceae</taxon>
        <taxon>Peribacillus</taxon>
    </lineage>
</organism>
<evidence type="ECO:0000256" key="3">
    <source>
        <dbReference type="ARBA" id="ARBA00022692"/>
    </source>
</evidence>
<keyword evidence="5 6" id="KW-0472">Membrane</keyword>
<dbReference type="Proteomes" id="UP000234748">
    <property type="component" value="Unassembled WGS sequence"/>
</dbReference>
<dbReference type="PANTHER" id="PTHR10010:SF46">
    <property type="entry name" value="SODIUM-DEPENDENT PHOSPHATE TRANSPORT PROTEIN 2B"/>
    <property type="match status" value="1"/>
</dbReference>
<dbReference type="NCBIfam" id="NF037997">
    <property type="entry name" value="Na_Pi_symport"/>
    <property type="match status" value="1"/>
</dbReference>
<dbReference type="PANTHER" id="PTHR10010">
    <property type="entry name" value="SOLUTE CARRIER FAMILY 34 SODIUM PHOSPHATE , MEMBER 2-RELATED"/>
    <property type="match status" value="1"/>
</dbReference>
<reference evidence="7 8" key="1">
    <citation type="submission" date="2017-11" db="EMBL/GenBank/DDBJ databases">
        <title>Comparitive Functional Genomics of Dry Heat Resistant strains isolated from the Viking Spacecraft.</title>
        <authorList>
            <person name="Seuylemezian A."/>
            <person name="Cooper K."/>
            <person name="Vaishampayan P."/>
        </authorList>
    </citation>
    <scope>NUCLEOTIDE SEQUENCE [LARGE SCALE GENOMIC DNA]</scope>
    <source>
        <strain evidence="7 8">V1-29</strain>
    </source>
</reference>
<feature type="transmembrane region" description="Helical" evidence="6">
    <location>
        <begin position="170"/>
        <end position="199"/>
    </location>
</feature>
<dbReference type="GO" id="GO:0005886">
    <property type="term" value="C:plasma membrane"/>
    <property type="evidence" value="ECO:0007669"/>
    <property type="project" value="UniProtKB-SubCell"/>
</dbReference>
<dbReference type="InterPro" id="IPR004633">
    <property type="entry name" value="NaPi_cotrn-rel/YqeW-like"/>
</dbReference>
<feature type="transmembrane region" description="Helical" evidence="6">
    <location>
        <begin position="205"/>
        <end position="226"/>
    </location>
</feature>
<feature type="transmembrane region" description="Helical" evidence="6">
    <location>
        <begin position="107"/>
        <end position="126"/>
    </location>
</feature>
<proteinExistence type="predicted"/>
<feature type="transmembrane region" description="Helical" evidence="6">
    <location>
        <begin position="272"/>
        <end position="292"/>
    </location>
</feature>
<accession>A0A2N5M9D3</accession>
<feature type="transmembrane region" description="Helical" evidence="6">
    <location>
        <begin position="238"/>
        <end position="257"/>
    </location>
</feature>
<gene>
    <name evidence="7" type="ORF">CUU66_05260</name>
</gene>
<dbReference type="GO" id="GO:0005436">
    <property type="term" value="F:sodium:phosphate symporter activity"/>
    <property type="evidence" value="ECO:0007669"/>
    <property type="project" value="InterPro"/>
</dbReference>
<dbReference type="RefSeq" id="WP_101640621.1">
    <property type="nucleotide sequence ID" value="NZ_PGUY01000014.1"/>
</dbReference>
<evidence type="ECO:0000256" key="1">
    <source>
        <dbReference type="ARBA" id="ARBA00004651"/>
    </source>
</evidence>
<keyword evidence="2" id="KW-1003">Cell membrane</keyword>
<dbReference type="NCBIfam" id="TIGR00704">
    <property type="entry name" value="NaPi_cotrn_rel"/>
    <property type="match status" value="1"/>
</dbReference>
<evidence type="ECO:0000256" key="4">
    <source>
        <dbReference type="ARBA" id="ARBA00022989"/>
    </source>
</evidence>
<keyword evidence="4 6" id="KW-1133">Transmembrane helix</keyword>
<dbReference type="OrthoDB" id="9763003at2"/>
<dbReference type="Pfam" id="PF02690">
    <property type="entry name" value="Na_Pi_cotrans"/>
    <property type="match status" value="2"/>
</dbReference>
<keyword evidence="8" id="KW-1185">Reference proteome</keyword>
<comment type="subcellular location">
    <subcellularLocation>
        <location evidence="1">Cell membrane</location>
        <topology evidence="1">Multi-pass membrane protein</topology>
    </subcellularLocation>
</comment>